<accession>A0A0F9KUL6</accession>
<reference evidence="1" key="1">
    <citation type="journal article" date="2015" name="Nature">
        <title>Complex archaea that bridge the gap between prokaryotes and eukaryotes.</title>
        <authorList>
            <person name="Spang A."/>
            <person name="Saw J.H."/>
            <person name="Jorgensen S.L."/>
            <person name="Zaremba-Niedzwiedzka K."/>
            <person name="Martijn J."/>
            <person name="Lind A.E."/>
            <person name="van Eijk R."/>
            <person name="Schleper C."/>
            <person name="Guy L."/>
            <person name="Ettema T.J."/>
        </authorList>
    </citation>
    <scope>NUCLEOTIDE SEQUENCE</scope>
</reference>
<dbReference type="AlphaFoldDB" id="A0A0F9KUL6"/>
<comment type="caution">
    <text evidence="1">The sequence shown here is derived from an EMBL/GenBank/DDBJ whole genome shotgun (WGS) entry which is preliminary data.</text>
</comment>
<organism evidence="1">
    <name type="scientific">marine sediment metagenome</name>
    <dbReference type="NCBI Taxonomy" id="412755"/>
    <lineage>
        <taxon>unclassified sequences</taxon>
        <taxon>metagenomes</taxon>
        <taxon>ecological metagenomes</taxon>
    </lineage>
</organism>
<gene>
    <name evidence="1" type="ORF">LCGC14_1659970</name>
</gene>
<name>A0A0F9KUL6_9ZZZZ</name>
<evidence type="ECO:0000313" key="1">
    <source>
        <dbReference type="EMBL" id="KKM19005.1"/>
    </source>
</evidence>
<dbReference type="EMBL" id="LAZR01014091">
    <property type="protein sequence ID" value="KKM19005.1"/>
    <property type="molecule type" value="Genomic_DNA"/>
</dbReference>
<proteinExistence type="predicted"/>
<sequence>MSSHHRLFEAKWKFKLAADKVITWILYPLFWCMEAEERHEWRRRMVNGKDEMRRE</sequence>
<protein>
    <submittedName>
        <fullName evidence="1">Uncharacterized protein</fullName>
    </submittedName>
</protein>